<dbReference type="Proteomes" id="UP000237631">
    <property type="component" value="Unassembled WGS sequence"/>
</dbReference>
<accession>A0A2S6CJP8</accession>
<dbReference type="Pfam" id="PF00135">
    <property type="entry name" value="COesterase"/>
    <property type="match status" value="1"/>
</dbReference>
<dbReference type="InterPro" id="IPR002018">
    <property type="entry name" value="CarbesteraseB"/>
</dbReference>
<reference evidence="3" key="1">
    <citation type="journal article" date="2017" name="bioRxiv">
        <title>Conservation of a gene cluster reveals novel cercosporin biosynthetic mechanisms and extends production to the genus Colletotrichum.</title>
        <authorList>
            <person name="de Jonge R."/>
            <person name="Ebert M.K."/>
            <person name="Huitt-Roehl C.R."/>
            <person name="Pal P."/>
            <person name="Suttle J.C."/>
            <person name="Spanner R.E."/>
            <person name="Neubauer J.D."/>
            <person name="Jurick W.M.II."/>
            <person name="Stott K.A."/>
            <person name="Secor G.A."/>
            <person name="Thomma B.P.H.J."/>
            <person name="Van de Peer Y."/>
            <person name="Townsend C.A."/>
            <person name="Bolton M.D."/>
        </authorList>
    </citation>
    <scope>NUCLEOTIDE SEQUENCE [LARGE SCALE GENOMIC DNA]</scope>
    <source>
        <strain evidence="3">CBS538.71</strain>
    </source>
</reference>
<dbReference type="Gene3D" id="3.40.50.1820">
    <property type="entry name" value="alpha/beta hydrolase"/>
    <property type="match status" value="1"/>
</dbReference>
<gene>
    <name evidence="2" type="ORF">CBER1_09891</name>
</gene>
<dbReference type="PANTHER" id="PTHR43142:SF5">
    <property type="entry name" value="CARBOXYLIC ESTER HYDROLASE"/>
    <property type="match status" value="1"/>
</dbReference>
<evidence type="ECO:0000259" key="1">
    <source>
        <dbReference type="Pfam" id="PF00135"/>
    </source>
</evidence>
<dbReference type="STRING" id="357750.A0A2S6CJP8"/>
<dbReference type="EMBL" id="PNEN01000324">
    <property type="protein sequence ID" value="PPJ59942.1"/>
    <property type="molecule type" value="Genomic_DNA"/>
</dbReference>
<organism evidence="2 3">
    <name type="scientific">Cercospora berteroae</name>
    <dbReference type="NCBI Taxonomy" id="357750"/>
    <lineage>
        <taxon>Eukaryota</taxon>
        <taxon>Fungi</taxon>
        <taxon>Dikarya</taxon>
        <taxon>Ascomycota</taxon>
        <taxon>Pezizomycotina</taxon>
        <taxon>Dothideomycetes</taxon>
        <taxon>Dothideomycetidae</taxon>
        <taxon>Mycosphaerellales</taxon>
        <taxon>Mycosphaerellaceae</taxon>
        <taxon>Cercospora</taxon>
    </lineage>
</organism>
<dbReference type="InterPro" id="IPR029058">
    <property type="entry name" value="AB_hydrolase_fold"/>
</dbReference>
<dbReference type="AlphaFoldDB" id="A0A2S6CJP8"/>
<keyword evidence="3" id="KW-1185">Reference proteome</keyword>
<evidence type="ECO:0000313" key="2">
    <source>
        <dbReference type="EMBL" id="PPJ59942.1"/>
    </source>
</evidence>
<proteinExistence type="predicted"/>
<dbReference type="PANTHER" id="PTHR43142">
    <property type="entry name" value="CARBOXYLIC ESTER HYDROLASE"/>
    <property type="match status" value="1"/>
</dbReference>
<sequence>MYRHVHPDLGPILGQQVEGGLVQFRSIPYAAIPRRFARAGLLKELPQKNGDTCFDGSRWGPSSIQRLDCIETDLKWNQLPDQPSRTQTQSEDCLRVTLTVPESQLQPESKIPVLAFVHGGALAVASGERYYYDPSTLCADALASQNPLLFVSINYRLGPLGFLHSPEAGELLPPNNGLYDQLLAFEWIREFIAGFGGDPENVTAIGQSAGAASLELHNSNPRKEPLFRQSAVLSGSGSIISVQSPEEHHAEFCKMAESLGIDVTDRPAEDVARELLDLPLESIRDLALHGAFCSETELISDKDWATMRHANTLKPNTWLKSQIISSCTYDGSISYLVEHAKNRQKRAASFESTCKKQLKHPEDMLDIYGINATDSDEDALLKIGQVVTDAGFYAPAVSMLNGASESPTESYMVLFDIPNPWPGPLPQNQCASHTWDVVSLFGPYEEQLPEDIRAGVSAWRRLIIEYCHGGRPGKIWRPHERFIQRVGSSGLEQLGPAEVQALPAEKLLGLARKEGGEEGFDHMWHHTVRFYLDKEESQAASE</sequence>
<feature type="domain" description="Carboxylesterase type B" evidence="1">
    <location>
        <begin position="5"/>
        <end position="445"/>
    </location>
</feature>
<protein>
    <recommendedName>
        <fullName evidence="1">Carboxylesterase type B domain-containing protein</fullName>
    </recommendedName>
</protein>
<name>A0A2S6CJP8_9PEZI</name>
<evidence type="ECO:0000313" key="3">
    <source>
        <dbReference type="Proteomes" id="UP000237631"/>
    </source>
</evidence>
<dbReference type="SUPFAM" id="SSF53474">
    <property type="entry name" value="alpha/beta-Hydrolases"/>
    <property type="match status" value="1"/>
</dbReference>
<dbReference type="OrthoDB" id="6846267at2759"/>
<comment type="caution">
    <text evidence="2">The sequence shown here is derived from an EMBL/GenBank/DDBJ whole genome shotgun (WGS) entry which is preliminary data.</text>
</comment>